<name>A0A0F8W2Q8_9ZZZZ</name>
<dbReference type="EMBL" id="LAZR01067722">
    <property type="protein sequence ID" value="KKK51017.1"/>
    <property type="molecule type" value="Genomic_DNA"/>
</dbReference>
<organism evidence="1">
    <name type="scientific">marine sediment metagenome</name>
    <dbReference type="NCBI Taxonomy" id="412755"/>
    <lineage>
        <taxon>unclassified sequences</taxon>
        <taxon>metagenomes</taxon>
        <taxon>ecological metagenomes</taxon>
    </lineage>
</organism>
<protein>
    <submittedName>
        <fullName evidence="1">Uncharacterized protein</fullName>
    </submittedName>
</protein>
<evidence type="ECO:0000313" key="1">
    <source>
        <dbReference type="EMBL" id="KKK51017.1"/>
    </source>
</evidence>
<dbReference type="AlphaFoldDB" id="A0A0F8W2Q8"/>
<comment type="caution">
    <text evidence="1">The sequence shown here is derived from an EMBL/GenBank/DDBJ whole genome shotgun (WGS) entry which is preliminary data.</text>
</comment>
<reference evidence="1" key="1">
    <citation type="journal article" date="2015" name="Nature">
        <title>Complex archaea that bridge the gap between prokaryotes and eukaryotes.</title>
        <authorList>
            <person name="Spang A."/>
            <person name="Saw J.H."/>
            <person name="Jorgensen S.L."/>
            <person name="Zaremba-Niedzwiedzka K."/>
            <person name="Martijn J."/>
            <person name="Lind A.E."/>
            <person name="van Eijk R."/>
            <person name="Schleper C."/>
            <person name="Guy L."/>
            <person name="Ettema T.J."/>
        </authorList>
    </citation>
    <scope>NUCLEOTIDE SEQUENCE</scope>
</reference>
<accession>A0A0F8W2Q8</accession>
<gene>
    <name evidence="1" type="ORF">LCGC14_3119170</name>
</gene>
<sequence>MEKHTTRQKAIYRKQPKNIREITSDPKTVAIFVRYSGRRIRDLDGCVASILDELVATKKIPGDSVFEVDCLLPFAIPVEKGQEGFDVVII</sequence>
<proteinExistence type="predicted"/>